<keyword evidence="1" id="KW-0175">Coiled coil</keyword>
<feature type="coiled-coil region" evidence="1">
    <location>
        <begin position="162"/>
        <end position="189"/>
    </location>
</feature>
<dbReference type="EMBL" id="JAPWTK010000407">
    <property type="protein sequence ID" value="KAJ8940848.1"/>
    <property type="molecule type" value="Genomic_DNA"/>
</dbReference>
<feature type="non-terminal residue" evidence="2">
    <location>
        <position position="193"/>
    </location>
</feature>
<evidence type="ECO:0000313" key="3">
    <source>
        <dbReference type="Proteomes" id="UP001162162"/>
    </source>
</evidence>
<evidence type="ECO:0000256" key="1">
    <source>
        <dbReference type="SAM" id="Coils"/>
    </source>
</evidence>
<gene>
    <name evidence="2" type="ORF">NQ318_005294</name>
</gene>
<sequence>MKKYLYIMCIVYTHRIHWCLILQDKNTKDDKTKTTTKDEDNTVVNIVNKETQTDIIALNRCDSCSSAMLCMKNLLQSFEHEQFKGGRQVLRPKIYDITQFGCMLQTTTTIEDSLSTLFEKLFAKEQENEKNLKQHMVNTSIYKSKAVVNQDVNSFQVRGNPLEDLTRQIEENTEKINLLQTENAKLETVVKKL</sequence>
<keyword evidence="3" id="KW-1185">Reference proteome</keyword>
<comment type="caution">
    <text evidence="2">The sequence shown here is derived from an EMBL/GenBank/DDBJ whole genome shotgun (WGS) entry which is preliminary data.</text>
</comment>
<proteinExistence type="predicted"/>
<evidence type="ECO:0000313" key="2">
    <source>
        <dbReference type="EMBL" id="KAJ8940848.1"/>
    </source>
</evidence>
<accession>A0AAV8XP59</accession>
<dbReference type="AlphaFoldDB" id="A0AAV8XP59"/>
<organism evidence="2 3">
    <name type="scientific">Aromia moschata</name>
    <dbReference type="NCBI Taxonomy" id="1265417"/>
    <lineage>
        <taxon>Eukaryota</taxon>
        <taxon>Metazoa</taxon>
        <taxon>Ecdysozoa</taxon>
        <taxon>Arthropoda</taxon>
        <taxon>Hexapoda</taxon>
        <taxon>Insecta</taxon>
        <taxon>Pterygota</taxon>
        <taxon>Neoptera</taxon>
        <taxon>Endopterygota</taxon>
        <taxon>Coleoptera</taxon>
        <taxon>Polyphaga</taxon>
        <taxon>Cucujiformia</taxon>
        <taxon>Chrysomeloidea</taxon>
        <taxon>Cerambycidae</taxon>
        <taxon>Cerambycinae</taxon>
        <taxon>Callichromatini</taxon>
        <taxon>Aromia</taxon>
    </lineage>
</organism>
<protein>
    <submittedName>
        <fullName evidence="2">Uncharacterized protein</fullName>
    </submittedName>
</protein>
<reference evidence="2" key="1">
    <citation type="journal article" date="2023" name="Insect Mol. Biol.">
        <title>Genome sequencing provides insights into the evolution of gene families encoding plant cell wall-degrading enzymes in longhorned beetles.</title>
        <authorList>
            <person name="Shin N.R."/>
            <person name="Okamura Y."/>
            <person name="Kirsch R."/>
            <person name="Pauchet Y."/>
        </authorList>
    </citation>
    <scope>NUCLEOTIDE SEQUENCE</scope>
    <source>
        <strain evidence="2">AMC_N1</strain>
    </source>
</reference>
<dbReference type="Proteomes" id="UP001162162">
    <property type="component" value="Unassembled WGS sequence"/>
</dbReference>
<name>A0AAV8XP59_9CUCU</name>